<evidence type="ECO:0000256" key="1">
    <source>
        <dbReference type="SAM" id="SignalP"/>
    </source>
</evidence>
<keyword evidence="1" id="KW-0732">Signal</keyword>
<evidence type="ECO:0000313" key="4">
    <source>
        <dbReference type="Proteomes" id="UP000321583"/>
    </source>
</evidence>
<dbReference type="Proteomes" id="UP000321583">
    <property type="component" value="Unassembled WGS sequence"/>
</dbReference>
<name>A0A562DZB3_9GAMM</name>
<dbReference type="InterPro" id="IPR025388">
    <property type="entry name" value="Alginate_export_dom"/>
</dbReference>
<dbReference type="Pfam" id="PF13372">
    <property type="entry name" value="Alginate_exp"/>
    <property type="match status" value="1"/>
</dbReference>
<reference evidence="3 4" key="1">
    <citation type="submission" date="2019-07" db="EMBL/GenBank/DDBJ databases">
        <title>Genome sequencing of lignin-degrading bacterial isolates.</title>
        <authorList>
            <person name="Gladden J."/>
        </authorList>
    </citation>
    <scope>NUCLEOTIDE SEQUENCE [LARGE SCALE GENOMIC DNA]</scope>
    <source>
        <strain evidence="3 4">J19</strain>
    </source>
</reference>
<protein>
    <submittedName>
        <fullName evidence="3">Alginate export protein</fullName>
    </submittedName>
</protein>
<feature type="signal peptide" evidence="1">
    <location>
        <begin position="1"/>
        <end position="25"/>
    </location>
</feature>
<comment type="caution">
    <text evidence="3">The sequence shown here is derived from an EMBL/GenBank/DDBJ whole genome shotgun (WGS) entry which is preliminary data.</text>
</comment>
<dbReference type="InterPro" id="IPR023614">
    <property type="entry name" value="Porin_dom_sf"/>
</dbReference>
<keyword evidence="4" id="KW-1185">Reference proteome</keyword>
<evidence type="ECO:0000259" key="2">
    <source>
        <dbReference type="Pfam" id="PF13372"/>
    </source>
</evidence>
<dbReference type="AlphaFoldDB" id="A0A562DZB3"/>
<dbReference type="RefSeq" id="WP_028914487.1">
    <property type="nucleotide sequence ID" value="NZ_VLJS01000048.1"/>
</dbReference>
<sequence length="414" mass="44605">MTAQYRPRHVAPLLALAMLPLPALAAQDAGHGTWLDLRYRHERVDQSGFGEDAVANTLRLRVGARSAPWHGWSALAEADAVLGQDDGRYNDTRNGRRAYPVVADPAGAEINQALLRHAGTRTVATLGRQRINLDNQRFVGGSAWRQNEQTYDGVHLQLAATPRLALDYAWIGGVSTIFGPADSSASTGANPSDSSGDSHLLRAALQLAPPLRLVAYHYRVELEDMAVTAAAPLGTLDSRTSGLRLEGSRGRWSYAGEYARQRDLAGNPWRLDSRYVLAELGYALAGGSVLKAGYESLGGGEGEGNRAFQTPLATRHAFQGWADVFLTTPAQGVDDRYAGATVPLAGGSLQAWYHDFAAERGGGSYGRELDVSYAHAVPGVQGLTGLLKLARYRSDDPAYSADTGKLWLQLQYSY</sequence>
<evidence type="ECO:0000313" key="3">
    <source>
        <dbReference type="EMBL" id="TWH14966.1"/>
    </source>
</evidence>
<dbReference type="EMBL" id="VLJS01000048">
    <property type="protein sequence ID" value="TWH14966.1"/>
    <property type="molecule type" value="Genomic_DNA"/>
</dbReference>
<feature type="domain" description="Alginate export" evidence="2">
    <location>
        <begin position="36"/>
        <end position="284"/>
    </location>
</feature>
<feature type="chain" id="PRO_5021898012" evidence="1">
    <location>
        <begin position="26"/>
        <end position="414"/>
    </location>
</feature>
<organism evidence="3 4">
    <name type="scientific">Pseudoxanthomonas taiwanensis J19</name>
    <dbReference type="NCBI Taxonomy" id="935569"/>
    <lineage>
        <taxon>Bacteria</taxon>
        <taxon>Pseudomonadati</taxon>
        <taxon>Pseudomonadota</taxon>
        <taxon>Gammaproteobacteria</taxon>
        <taxon>Lysobacterales</taxon>
        <taxon>Lysobacteraceae</taxon>
        <taxon>Pseudoxanthomonas</taxon>
    </lineage>
</organism>
<dbReference type="Gene3D" id="2.40.160.10">
    <property type="entry name" value="Porin"/>
    <property type="match status" value="1"/>
</dbReference>
<accession>A0A562DZB3</accession>
<gene>
    <name evidence="3" type="ORF">L613_002000000200</name>
</gene>
<proteinExistence type="predicted"/>